<name>A0A1B0C3M1_9MUSC</name>
<evidence type="ECO:0000259" key="2">
    <source>
        <dbReference type="Pfam" id="PF00339"/>
    </source>
</evidence>
<dbReference type="InterPro" id="IPR014756">
    <property type="entry name" value="Ig_E-set"/>
</dbReference>
<dbReference type="InterPro" id="IPR011021">
    <property type="entry name" value="Arrestin-like_N"/>
</dbReference>
<proteinExistence type="inferred from homology"/>
<dbReference type="InterPro" id="IPR014752">
    <property type="entry name" value="Arrestin-like_C"/>
</dbReference>
<organism evidence="3 4">
    <name type="scientific">Glossina palpalis gambiensis</name>
    <dbReference type="NCBI Taxonomy" id="67801"/>
    <lineage>
        <taxon>Eukaryota</taxon>
        <taxon>Metazoa</taxon>
        <taxon>Ecdysozoa</taxon>
        <taxon>Arthropoda</taxon>
        <taxon>Hexapoda</taxon>
        <taxon>Insecta</taxon>
        <taxon>Pterygota</taxon>
        <taxon>Neoptera</taxon>
        <taxon>Endopterygota</taxon>
        <taxon>Diptera</taxon>
        <taxon>Brachycera</taxon>
        <taxon>Muscomorpha</taxon>
        <taxon>Hippoboscoidea</taxon>
        <taxon>Glossinidae</taxon>
        <taxon>Glossina</taxon>
    </lineage>
</organism>
<evidence type="ECO:0000313" key="4">
    <source>
        <dbReference type="Proteomes" id="UP000092460"/>
    </source>
</evidence>
<comment type="similarity">
    <text evidence="1">Belongs to the arrestin family.</text>
</comment>
<dbReference type="STRING" id="67801.A0A1B0C3M1"/>
<dbReference type="GO" id="GO:0005737">
    <property type="term" value="C:cytoplasm"/>
    <property type="evidence" value="ECO:0007669"/>
    <property type="project" value="TreeGrafter"/>
</dbReference>
<dbReference type="GO" id="GO:0015031">
    <property type="term" value="P:protein transport"/>
    <property type="evidence" value="ECO:0007669"/>
    <property type="project" value="TreeGrafter"/>
</dbReference>
<evidence type="ECO:0000313" key="3">
    <source>
        <dbReference type="EnsemblMetazoa" id="GPPI048192-PA"/>
    </source>
</evidence>
<dbReference type="AlphaFoldDB" id="A0A1B0C3M1"/>
<dbReference type="InterPro" id="IPR050357">
    <property type="entry name" value="Arrestin_domain-protein"/>
</dbReference>
<protein>
    <recommendedName>
        <fullName evidence="2">Arrestin-like N-terminal domain-containing protein</fullName>
    </recommendedName>
</protein>
<dbReference type="Gene3D" id="2.60.40.640">
    <property type="match status" value="1"/>
</dbReference>
<dbReference type="Proteomes" id="UP000092460">
    <property type="component" value="Unassembled WGS sequence"/>
</dbReference>
<reference evidence="4" key="1">
    <citation type="submission" date="2015-01" db="EMBL/GenBank/DDBJ databases">
        <authorList>
            <person name="Aksoy S."/>
            <person name="Warren W."/>
            <person name="Wilson R.K."/>
        </authorList>
    </citation>
    <scope>NUCLEOTIDE SEQUENCE [LARGE SCALE GENOMIC DNA]</scope>
    <source>
        <strain evidence="4">IAEA</strain>
    </source>
</reference>
<keyword evidence="4" id="KW-1185">Reference proteome</keyword>
<reference evidence="3" key="2">
    <citation type="submission" date="2020-05" db="UniProtKB">
        <authorList>
            <consortium name="EnsemblMetazoa"/>
        </authorList>
    </citation>
    <scope>IDENTIFICATION</scope>
    <source>
        <strain evidence="3">IAEA</strain>
    </source>
</reference>
<dbReference type="EnsemblMetazoa" id="GPPI048192-RA">
    <property type="protein sequence ID" value="GPPI048192-PA"/>
    <property type="gene ID" value="GPPI048192"/>
</dbReference>
<dbReference type="Pfam" id="PF00339">
    <property type="entry name" value="Arrestin_N"/>
    <property type="match status" value="1"/>
</dbReference>
<dbReference type="PANTHER" id="PTHR11188">
    <property type="entry name" value="ARRESTIN DOMAIN CONTAINING PROTEIN"/>
    <property type="match status" value="1"/>
</dbReference>
<dbReference type="PANTHER" id="PTHR11188:SF167">
    <property type="entry name" value="ARRESTIN C-TERMINAL-LIKE DOMAIN-CONTAINING PROTEIN-RELATED"/>
    <property type="match status" value="1"/>
</dbReference>
<dbReference type="VEuPathDB" id="VectorBase:GPPI048192"/>
<dbReference type="EMBL" id="JXJN01025025">
    <property type="status" value="NOT_ANNOTATED_CDS"/>
    <property type="molecule type" value="Genomic_DNA"/>
</dbReference>
<sequence length="204" mass="23476">MLDMKAHFKNASSDEQLLNYLWEMSIFLALQSKNLIRALCLIGIIITVSGFAEVRWTEHITKQDTHGERQKTIETYSASEIYYSNERYVYGQRGGTQMLVLPPGKYIFPFQTTIPANAPTSLNGAWGQIHHEVSVVVDRVMRYNNIFKRPYAVIVPHGLNLNPSNAQPLHKIDEKVFCWSLRCGNQGPMVMENFKDRIEPVRFK</sequence>
<accession>A0A1B0C3M1</accession>
<feature type="domain" description="Arrestin-like N-terminal" evidence="2">
    <location>
        <begin position="43"/>
        <end position="160"/>
    </location>
</feature>
<dbReference type="SUPFAM" id="SSF81296">
    <property type="entry name" value="E set domains"/>
    <property type="match status" value="1"/>
</dbReference>
<evidence type="ECO:0000256" key="1">
    <source>
        <dbReference type="ARBA" id="ARBA00005298"/>
    </source>
</evidence>